<sequence>MKDLVFFMRKVNFVDDDVYDFVMAHYVSWGWYGGNIGITFDFGNKCKEFLNRVTDPSAVSNKFSQLIAFSRLCDTNSIKNKIIVRNFDLI</sequence>
<protein>
    <submittedName>
        <fullName evidence="1">ORF2</fullName>
    </submittedName>
</protein>
<organism evidence="1">
    <name type="scientific">Grapevine satellite virus</name>
    <dbReference type="NCBI Taxonomy" id="1343493"/>
    <lineage>
        <taxon>Viruses</taxon>
        <taxon>Riboviria</taxon>
        <taxon>Riboviria incertae sedis</taxon>
        <taxon>Tombendovirales</taxon>
        <taxon>Tomosaviridae</taxon>
        <taxon>Virtovirus</taxon>
    </lineage>
</organism>
<reference evidence="1" key="1">
    <citation type="submission" date="2018-08" db="EMBL/GenBank/DDBJ databases">
        <authorList>
            <person name="Rott M.E."/>
            <person name="Phelan J."/>
            <person name="Boyes I."/>
            <person name="Thornton S."/>
            <person name="Belton M."/>
            <person name="Rast H."/>
        </authorList>
    </citation>
    <scope>NUCLEOTIDE SEQUENCE</scope>
    <source>
        <strain evidence="1">12G424</strain>
    </source>
</reference>
<dbReference type="EMBL" id="MH802033">
    <property type="protein sequence ID" value="QBZ78376.1"/>
    <property type="molecule type" value="Genomic_DNA"/>
</dbReference>
<proteinExistence type="predicted"/>
<evidence type="ECO:0000313" key="1">
    <source>
        <dbReference type="EMBL" id="QBZ78376.1"/>
    </source>
</evidence>
<name>A0A4D6E9G4_9VIRU</name>
<accession>A0A4D6E9G4</accession>